<dbReference type="NCBIfam" id="TIGR01670">
    <property type="entry name" value="KdsC-phosphatas"/>
    <property type="match status" value="1"/>
</dbReference>
<reference evidence="7 8" key="1">
    <citation type="submission" date="2024-02" db="EMBL/GenBank/DDBJ databases">
        <title>New thermophilic sulfur-oxidizing bacteria from a hot springs of the Uzon caldera (Kamchatka, Russia).</title>
        <authorList>
            <person name="Dukat A.M."/>
            <person name="Elcheninov A.G."/>
            <person name="Frolov E.N."/>
        </authorList>
    </citation>
    <scope>NUCLEOTIDE SEQUENCE [LARGE SCALE GENOMIC DNA]</scope>
    <source>
        <strain evidence="7 8">AK1</strain>
    </source>
</reference>
<dbReference type="InterPro" id="IPR010023">
    <property type="entry name" value="KdsC_fam"/>
</dbReference>
<keyword evidence="8" id="KW-1185">Reference proteome</keyword>
<dbReference type="InterPro" id="IPR023214">
    <property type="entry name" value="HAD_sf"/>
</dbReference>
<dbReference type="SFLD" id="SFLDG01136">
    <property type="entry name" value="C1.6:_Phosphoserine_Phosphatas"/>
    <property type="match status" value="1"/>
</dbReference>
<dbReference type="SFLD" id="SFLDS00003">
    <property type="entry name" value="Haloacid_Dehalogenase"/>
    <property type="match status" value="1"/>
</dbReference>
<evidence type="ECO:0000256" key="4">
    <source>
        <dbReference type="ARBA" id="ARBA00022723"/>
    </source>
</evidence>
<organism evidence="7 8">
    <name type="scientific">Thiobacter aerophilum</name>
    <dbReference type="NCBI Taxonomy" id="3121275"/>
    <lineage>
        <taxon>Bacteria</taxon>
        <taxon>Pseudomonadati</taxon>
        <taxon>Pseudomonadota</taxon>
        <taxon>Betaproteobacteria</taxon>
        <taxon>Burkholderiales</taxon>
        <taxon>Thiobacteraceae</taxon>
        <taxon>Thiobacter</taxon>
    </lineage>
</organism>
<comment type="cofactor">
    <cofactor evidence="1">
        <name>Mg(2+)</name>
        <dbReference type="ChEBI" id="CHEBI:18420"/>
    </cofactor>
</comment>
<protein>
    <submittedName>
        <fullName evidence="7">3-deoxy-manno-octulosonate-8-phosphatase KdsC</fullName>
        <ecNumber evidence="7">3.1.3.45</ecNumber>
    </submittedName>
</protein>
<dbReference type="SFLD" id="SFLDG01138">
    <property type="entry name" value="C1.6.2:_Deoxy-d-mannose-octulo"/>
    <property type="match status" value="1"/>
</dbReference>
<dbReference type="PANTHER" id="PTHR21485">
    <property type="entry name" value="HAD SUPERFAMILY MEMBERS CMAS AND KDSC"/>
    <property type="match status" value="1"/>
</dbReference>
<dbReference type="PANTHER" id="PTHR21485:SF3">
    <property type="entry name" value="N-ACYLNEURAMINATE CYTIDYLYLTRANSFERASE"/>
    <property type="match status" value="1"/>
</dbReference>
<name>A0ABV0EEK5_9BURK</name>
<sequence length="185" mass="20496">MTRHPITNVLSLDEVNLRAKQLRLIIFDVDGVLTDGSLYLSDDGQEIKAFFSLDGHGMKMLKRSGVELAIITARNSQLMVHRARNLGVTHLYQGAEDKLAAYQHLLAELEIAPEHIAYMGDDVVDLPVMRRCALAITVPSAPDIVKEHAHYITALPGGRGAVREVCELIMRAQGTWEAQLAPYLK</sequence>
<keyword evidence="5 7" id="KW-0378">Hydrolase</keyword>
<dbReference type="EMBL" id="JBAJEX010000002">
    <property type="protein sequence ID" value="MEO1766257.1"/>
    <property type="molecule type" value="Genomic_DNA"/>
</dbReference>
<dbReference type="Proteomes" id="UP001482231">
    <property type="component" value="Unassembled WGS sequence"/>
</dbReference>
<dbReference type="Gene3D" id="3.40.50.1000">
    <property type="entry name" value="HAD superfamily/HAD-like"/>
    <property type="match status" value="1"/>
</dbReference>
<dbReference type="GO" id="GO:0019143">
    <property type="term" value="F:3-deoxy-manno-octulosonate-8-phosphatase activity"/>
    <property type="evidence" value="ECO:0007669"/>
    <property type="project" value="UniProtKB-EC"/>
</dbReference>
<accession>A0ABV0EEK5</accession>
<evidence type="ECO:0000256" key="1">
    <source>
        <dbReference type="ARBA" id="ARBA00001946"/>
    </source>
</evidence>
<proteinExistence type="inferred from homology"/>
<evidence type="ECO:0000256" key="5">
    <source>
        <dbReference type="ARBA" id="ARBA00022801"/>
    </source>
</evidence>
<dbReference type="RefSeq" id="WP_347307168.1">
    <property type="nucleotide sequence ID" value="NZ_JBAJEX010000002.1"/>
</dbReference>
<dbReference type="InterPro" id="IPR006549">
    <property type="entry name" value="HAD-SF_hydro_IIIA"/>
</dbReference>
<dbReference type="CDD" id="cd01630">
    <property type="entry name" value="HAD_KDO-like"/>
    <property type="match status" value="1"/>
</dbReference>
<gene>
    <name evidence="7" type="primary">kdsC</name>
    <name evidence="7" type="ORF">V6E02_03385</name>
</gene>
<keyword evidence="6" id="KW-0460">Magnesium</keyword>
<evidence type="ECO:0000313" key="7">
    <source>
        <dbReference type="EMBL" id="MEO1766257.1"/>
    </source>
</evidence>
<dbReference type="PIRSF" id="PIRSF006118">
    <property type="entry name" value="KDO8-P_Ptase"/>
    <property type="match status" value="1"/>
</dbReference>
<dbReference type="SUPFAM" id="SSF56784">
    <property type="entry name" value="HAD-like"/>
    <property type="match status" value="1"/>
</dbReference>
<evidence type="ECO:0000256" key="3">
    <source>
        <dbReference type="ARBA" id="ARBA00011881"/>
    </source>
</evidence>
<comment type="caution">
    <text evidence="7">The sequence shown here is derived from an EMBL/GenBank/DDBJ whole genome shotgun (WGS) entry which is preliminary data.</text>
</comment>
<dbReference type="NCBIfam" id="NF007019">
    <property type="entry name" value="PRK09484.1"/>
    <property type="match status" value="1"/>
</dbReference>
<evidence type="ECO:0000256" key="6">
    <source>
        <dbReference type="ARBA" id="ARBA00022842"/>
    </source>
</evidence>
<dbReference type="Pfam" id="PF08282">
    <property type="entry name" value="Hydrolase_3"/>
    <property type="match status" value="1"/>
</dbReference>
<evidence type="ECO:0000313" key="8">
    <source>
        <dbReference type="Proteomes" id="UP001482231"/>
    </source>
</evidence>
<evidence type="ECO:0000256" key="2">
    <source>
        <dbReference type="ARBA" id="ARBA00005893"/>
    </source>
</evidence>
<comment type="similarity">
    <text evidence="2">Belongs to the KdsC family.</text>
</comment>
<dbReference type="InterPro" id="IPR050793">
    <property type="entry name" value="CMP-NeuNAc_synthase"/>
</dbReference>
<comment type="subunit">
    <text evidence="3">Homotetramer.</text>
</comment>
<dbReference type="NCBIfam" id="TIGR01662">
    <property type="entry name" value="HAD-SF-IIIA"/>
    <property type="match status" value="1"/>
</dbReference>
<dbReference type="EC" id="3.1.3.45" evidence="7"/>
<dbReference type="InterPro" id="IPR036412">
    <property type="entry name" value="HAD-like_sf"/>
</dbReference>
<keyword evidence="4" id="KW-0479">Metal-binding</keyword>